<name>A0A7V0IAN0_DESA2</name>
<dbReference type="EMBL" id="DQWQ01000138">
    <property type="protein sequence ID" value="HDD35769.1"/>
    <property type="molecule type" value="Genomic_DNA"/>
</dbReference>
<sequence>MAENAETDEQSFIHDLYRSVIIVPDSFDPDVHVLLAQKIVDRYATLEKSKEIVVHEYSPHEEKITHYRVIKHKHLFSSVDHLNIKPDMPEGFQEIPANAMNIYFNRATREIVQIEGVTYNSCVLRSWLLNSLLIIPEKRVVWKKSR</sequence>
<proteinExistence type="predicted"/>
<organism evidence="1">
    <name type="scientific">Desulfofervidus auxilii</name>
    <dbReference type="NCBI Taxonomy" id="1621989"/>
    <lineage>
        <taxon>Bacteria</taxon>
        <taxon>Pseudomonadati</taxon>
        <taxon>Thermodesulfobacteriota</taxon>
        <taxon>Candidatus Desulfofervidia</taxon>
        <taxon>Candidatus Desulfofervidales</taxon>
        <taxon>Candidatus Desulfofervidaceae</taxon>
        <taxon>Candidatus Desulfofervidus</taxon>
    </lineage>
</organism>
<protein>
    <submittedName>
        <fullName evidence="1">Uncharacterized protein</fullName>
    </submittedName>
</protein>
<dbReference type="AlphaFoldDB" id="A0A7V0IAN0"/>
<reference evidence="1" key="1">
    <citation type="journal article" date="2020" name="mSystems">
        <title>Genome- and Community-Level Interaction Insights into Carbon Utilization and Element Cycling Functions of Hydrothermarchaeota in Hydrothermal Sediment.</title>
        <authorList>
            <person name="Zhou Z."/>
            <person name="Liu Y."/>
            <person name="Xu W."/>
            <person name="Pan J."/>
            <person name="Luo Z.H."/>
            <person name="Li M."/>
        </authorList>
    </citation>
    <scope>NUCLEOTIDE SEQUENCE [LARGE SCALE GENOMIC DNA]</scope>
    <source>
        <strain evidence="1">HyVt-113</strain>
    </source>
</reference>
<accession>A0A7V0IAN0</accession>
<dbReference type="Proteomes" id="UP000885706">
    <property type="component" value="Unassembled WGS sequence"/>
</dbReference>
<comment type="caution">
    <text evidence="1">The sequence shown here is derived from an EMBL/GenBank/DDBJ whole genome shotgun (WGS) entry which is preliminary data.</text>
</comment>
<evidence type="ECO:0000313" key="1">
    <source>
        <dbReference type="EMBL" id="HDD35769.1"/>
    </source>
</evidence>
<gene>
    <name evidence="1" type="ORF">ENF30_03095</name>
</gene>